<protein>
    <recommendedName>
        <fullName evidence="4">DUF4408 domain-containing protein</fullName>
    </recommendedName>
</protein>
<feature type="transmembrane region" description="Helical" evidence="1">
    <location>
        <begin position="50"/>
        <end position="70"/>
    </location>
</feature>
<proteinExistence type="predicted"/>
<evidence type="ECO:0000313" key="2">
    <source>
        <dbReference type="EMBL" id="GMH25180.1"/>
    </source>
</evidence>
<gene>
    <name evidence="2" type="ORF">Nepgr_027023</name>
</gene>
<organism evidence="2 3">
    <name type="scientific">Nepenthes gracilis</name>
    <name type="common">Slender pitcher plant</name>
    <dbReference type="NCBI Taxonomy" id="150966"/>
    <lineage>
        <taxon>Eukaryota</taxon>
        <taxon>Viridiplantae</taxon>
        <taxon>Streptophyta</taxon>
        <taxon>Embryophyta</taxon>
        <taxon>Tracheophyta</taxon>
        <taxon>Spermatophyta</taxon>
        <taxon>Magnoliopsida</taxon>
        <taxon>eudicotyledons</taxon>
        <taxon>Gunneridae</taxon>
        <taxon>Pentapetalae</taxon>
        <taxon>Caryophyllales</taxon>
        <taxon>Nepenthaceae</taxon>
        <taxon>Nepenthes</taxon>
    </lineage>
</organism>
<keyword evidence="3" id="KW-1185">Reference proteome</keyword>
<evidence type="ECO:0008006" key="4">
    <source>
        <dbReference type="Google" id="ProtNLM"/>
    </source>
</evidence>
<feature type="transmembrane region" description="Helical" evidence="1">
    <location>
        <begin position="12"/>
        <end position="30"/>
    </location>
</feature>
<evidence type="ECO:0000256" key="1">
    <source>
        <dbReference type="SAM" id="Phobius"/>
    </source>
</evidence>
<dbReference type="EMBL" id="BSYO01000029">
    <property type="protein sequence ID" value="GMH25180.1"/>
    <property type="molecule type" value="Genomic_DNA"/>
</dbReference>
<keyword evidence="1" id="KW-0812">Transmembrane</keyword>
<keyword evidence="1" id="KW-1133">Transmembrane helix</keyword>
<reference evidence="2" key="1">
    <citation type="submission" date="2023-05" db="EMBL/GenBank/DDBJ databases">
        <title>Nepenthes gracilis genome sequencing.</title>
        <authorList>
            <person name="Fukushima K."/>
        </authorList>
    </citation>
    <scope>NUCLEOTIDE SEQUENCE</scope>
    <source>
        <strain evidence="2">SING2019-196</strain>
    </source>
</reference>
<keyword evidence="1" id="KW-0472">Membrane</keyword>
<dbReference type="PANTHER" id="PTHR33640">
    <property type="entry name" value="TRANSMEMBRANE PROTEIN"/>
    <property type="match status" value="1"/>
</dbReference>
<dbReference type="AlphaFoldDB" id="A0AAD3T949"/>
<dbReference type="PANTHER" id="PTHR33640:SF3">
    <property type="entry name" value="DUF4408 DOMAIN-CONTAINING PROTEIN"/>
    <property type="match status" value="1"/>
</dbReference>
<comment type="caution">
    <text evidence="2">The sequence shown here is derived from an EMBL/GenBank/DDBJ whole genome shotgun (WGS) entry which is preliminary data.</text>
</comment>
<accession>A0AAD3T949</accession>
<sequence>MLRFHRFRRIEKLFRFVELYLVLALLFWLSTRLPFSAKLSGKYFRQLSGLLVSPLFVFIFGNAIVITLIAKSGQFSKTTNDAGRELYEDLRSDNFGAIPDPEVVVYQDKEIVYQDKEIICEENATPAMREDKVSNVTEMELVYRRYQSEDSERENNGEMMPDEMLRGSETYICRKRANYGDESDEDKVYPDGGLSNEEFRRTIEAFIAKQVKFHRDESQAVVLRGQA</sequence>
<dbReference type="Proteomes" id="UP001279734">
    <property type="component" value="Unassembled WGS sequence"/>
</dbReference>
<evidence type="ECO:0000313" key="3">
    <source>
        <dbReference type="Proteomes" id="UP001279734"/>
    </source>
</evidence>
<name>A0AAD3T949_NEPGR</name>